<proteinExistence type="predicted"/>
<evidence type="ECO:0000256" key="1">
    <source>
        <dbReference type="SAM" id="MobiDB-lite"/>
    </source>
</evidence>
<accession>A0A554WVG7</accession>
<dbReference type="Proteomes" id="UP000318554">
    <property type="component" value="Unassembled WGS sequence"/>
</dbReference>
<comment type="caution">
    <text evidence="2">The sequence shown here is derived from an EMBL/GenBank/DDBJ whole genome shotgun (WGS) entry which is preliminary data.</text>
</comment>
<dbReference type="EMBL" id="VJNA01000003">
    <property type="protein sequence ID" value="TSE27564.1"/>
    <property type="molecule type" value="Genomic_DNA"/>
</dbReference>
<dbReference type="AlphaFoldDB" id="A0A554WVG7"/>
<keyword evidence="3" id="KW-1185">Reference proteome</keyword>
<reference evidence="2 3" key="1">
    <citation type="submission" date="2019-07" db="EMBL/GenBank/DDBJ databases">
        <title>Tepidimonas aquatica CLN-1 draft genome.</title>
        <authorList>
            <person name="Da Costa M.S."/>
            <person name="Froufe H.J.C."/>
            <person name="Egas C."/>
            <person name="Albuquerque L."/>
        </authorList>
    </citation>
    <scope>NUCLEOTIDE SEQUENCE [LARGE SCALE GENOMIC DNA]</scope>
    <source>
        <strain evidence="2 3">CLN-1</strain>
    </source>
</reference>
<evidence type="ECO:0000313" key="3">
    <source>
        <dbReference type="Proteomes" id="UP000318554"/>
    </source>
</evidence>
<feature type="compositionally biased region" description="Basic and acidic residues" evidence="1">
    <location>
        <begin position="187"/>
        <end position="204"/>
    </location>
</feature>
<protein>
    <submittedName>
        <fullName evidence="2">Uncharacterized protein</fullName>
    </submittedName>
</protein>
<sequence>MAHPALAVDNYLPYMPDVVRCETSLRELNVMWRLIESTARMVCPTEAQAILPTIAATRSGFDRLESELVRSLVTEKIDNVMSAIATRAGYIIDIVVRNLYERTADVGFLAIDRVLCEFVAGHVRDVDAVRARLRSYRRKYTVYDEIFLLDTEGNVLVQTDPAYAVESLRRQQPATDRPPDTCPRGTGADRRVGQRPPVHGDARLRASTPSMPRSAARSCAPTSGRSANGSGGLVPATMACRRSRTPSSAWGWL</sequence>
<evidence type="ECO:0000313" key="2">
    <source>
        <dbReference type="EMBL" id="TSE27564.1"/>
    </source>
</evidence>
<name>A0A554WVG7_9BURK</name>
<organism evidence="2 3">
    <name type="scientific">Tepidimonas aquatica</name>
    <dbReference type="NCBI Taxonomy" id="247482"/>
    <lineage>
        <taxon>Bacteria</taxon>
        <taxon>Pseudomonadati</taxon>
        <taxon>Pseudomonadota</taxon>
        <taxon>Betaproteobacteria</taxon>
        <taxon>Burkholderiales</taxon>
        <taxon>Tepidimonas</taxon>
    </lineage>
</organism>
<feature type="region of interest" description="Disordered" evidence="1">
    <location>
        <begin position="167"/>
        <end position="253"/>
    </location>
</feature>
<gene>
    <name evidence="2" type="ORF">Taqua_00295</name>
</gene>